<protein>
    <submittedName>
        <fullName evidence="2">Uncharacterized protein</fullName>
    </submittedName>
</protein>
<name>A0A858Q821_9GAMM</name>
<dbReference type="Proteomes" id="UP000503004">
    <property type="component" value="Chromosome"/>
</dbReference>
<evidence type="ECO:0000313" key="2">
    <source>
        <dbReference type="EMBL" id="QJD29951.1"/>
    </source>
</evidence>
<gene>
    <name evidence="2" type="ORF">GNH96_08190</name>
</gene>
<accession>A0A858Q821</accession>
<dbReference type="AlphaFoldDB" id="A0A858Q821"/>
<reference evidence="3" key="1">
    <citation type="submission" date="2019-12" db="EMBL/GenBank/DDBJ databases">
        <authorList>
            <person name="Awala S.I."/>
            <person name="Rhee S.K."/>
        </authorList>
    </citation>
    <scope>NUCLEOTIDE SEQUENCE [LARGE SCALE GENOMIC DNA]</scope>
    <source>
        <strain evidence="3">IM1</strain>
    </source>
</reference>
<proteinExistence type="predicted"/>
<dbReference type="KEGG" id="metu:GNH96_08190"/>
<feature type="region of interest" description="Disordered" evidence="1">
    <location>
        <begin position="101"/>
        <end position="146"/>
    </location>
</feature>
<evidence type="ECO:0000256" key="1">
    <source>
        <dbReference type="SAM" id="MobiDB-lite"/>
    </source>
</evidence>
<evidence type="ECO:0000313" key="3">
    <source>
        <dbReference type="Proteomes" id="UP000503004"/>
    </source>
</evidence>
<organism evidence="2 3">
    <name type="scientific">Methylococcus geothermalis</name>
    <dbReference type="NCBI Taxonomy" id="2681310"/>
    <lineage>
        <taxon>Bacteria</taxon>
        <taxon>Pseudomonadati</taxon>
        <taxon>Pseudomonadota</taxon>
        <taxon>Gammaproteobacteria</taxon>
        <taxon>Methylococcales</taxon>
        <taxon>Methylococcaceae</taxon>
        <taxon>Methylococcus</taxon>
    </lineage>
</organism>
<keyword evidence="3" id="KW-1185">Reference proteome</keyword>
<sequence>MHLADRSPLALASQTLGASVICLRAAGVHQPSETAPQVSEAETCKSLNHGVSQADDDFKDIELNVGVDPLVNRWDTKAIFPESDGDVLDWGGGRLSYGCVRQESDQSTARQNDEENPKLAARGMGKEWHASEQPGKTGEITPFSKAGEDTRIELRSFQERAPAARWQTSVTIGDRITPNAH</sequence>
<dbReference type="EMBL" id="CP046565">
    <property type="protein sequence ID" value="QJD29951.1"/>
    <property type="molecule type" value="Genomic_DNA"/>
</dbReference>
<dbReference type="RefSeq" id="WP_169603233.1">
    <property type="nucleotide sequence ID" value="NZ_CP046565.1"/>
</dbReference>